<dbReference type="PATRIC" id="fig|1280946.3.peg.2384"/>
<evidence type="ECO:0000313" key="2">
    <source>
        <dbReference type="EMBL" id="KCZ53727.1"/>
    </source>
</evidence>
<keyword evidence="3" id="KW-1185">Reference proteome</keyword>
<protein>
    <recommendedName>
        <fullName evidence="1">Bacteriophage T5 Orf172 DNA-binding domain-containing protein</fullName>
    </recommendedName>
</protein>
<accession>A0A062U626</accession>
<dbReference type="SMART" id="SM00974">
    <property type="entry name" value="T5orf172"/>
    <property type="match status" value="1"/>
</dbReference>
<comment type="caution">
    <text evidence="2">The sequence shown here is derived from an EMBL/GenBank/DDBJ whole genome shotgun (WGS) entry which is preliminary data.</text>
</comment>
<evidence type="ECO:0000259" key="1">
    <source>
        <dbReference type="SMART" id="SM00974"/>
    </source>
</evidence>
<dbReference type="STRING" id="1280946.HY29_16085"/>
<organism evidence="2 3">
    <name type="scientific">Hyphomonas beringensis</name>
    <dbReference type="NCBI Taxonomy" id="1280946"/>
    <lineage>
        <taxon>Bacteria</taxon>
        <taxon>Pseudomonadati</taxon>
        <taxon>Pseudomonadota</taxon>
        <taxon>Alphaproteobacteria</taxon>
        <taxon>Hyphomonadales</taxon>
        <taxon>Hyphomonadaceae</taxon>
        <taxon>Hyphomonas</taxon>
    </lineage>
</organism>
<dbReference type="OrthoDB" id="9814995at2"/>
<dbReference type="eggNOG" id="COG0226">
    <property type="taxonomic scope" value="Bacteria"/>
</dbReference>
<dbReference type="AlphaFoldDB" id="A0A062U626"/>
<dbReference type="RefSeq" id="WP_034797191.1">
    <property type="nucleotide sequence ID" value="NZ_AWFF01000046.1"/>
</dbReference>
<dbReference type="Proteomes" id="UP000027037">
    <property type="component" value="Unassembled WGS sequence"/>
</dbReference>
<feature type="domain" description="Bacteriophage T5 Orf172 DNA-binding" evidence="1">
    <location>
        <begin position="279"/>
        <end position="373"/>
    </location>
</feature>
<name>A0A062U626_9PROT</name>
<dbReference type="InterPro" id="IPR018306">
    <property type="entry name" value="Phage_T5_Orf172_DNA-bd"/>
</dbReference>
<dbReference type="EMBL" id="AWFF01000046">
    <property type="protein sequence ID" value="KCZ53727.1"/>
    <property type="molecule type" value="Genomic_DNA"/>
</dbReference>
<gene>
    <name evidence="2" type="ORF">HY29_16085</name>
</gene>
<evidence type="ECO:0000313" key="3">
    <source>
        <dbReference type="Proteomes" id="UP000027037"/>
    </source>
</evidence>
<proteinExistence type="predicted"/>
<sequence length="399" mass="45311">MAKEFTDEDDALLDALGVEVEVEKAPTRTPREERIIAGFEDIQRFFEEHGRPPQHGEDKDIFERLYAVRLDRLRHLEECRVLLDPLDHQGLLGAQESGFVEEEMSDEALLDALAIDETSSDITDLRHVRSSAEKRAAEEIANRTKCEDFDQFKPLFEQVQKQLDTGVRQTRPFELKAEIRIGAWFIVGGQKAYVAEMDEIFTNEQGRTDARLRVIFDNGTESNMLMRSLQRALNKDDAGRRITDPSAGPLFAGDAEADDMASGTIYVLRSKSDHPLIRDNREIVHKIGVTNMAVEQRIAGAHLQPTFLMAGVDVVATYTLFNINRTKFEKLIHRIFGTAQLEIEIQDRFGNPVIPREWFLVPLSVIDEAVEKIRDGSITNYIYDPKQARLIKTSGQQAV</sequence>
<dbReference type="Pfam" id="PF13455">
    <property type="entry name" value="MUG113"/>
    <property type="match status" value="1"/>
</dbReference>
<reference evidence="2 3" key="1">
    <citation type="journal article" date="2014" name="Antonie Van Leeuwenhoek">
        <title>Hyphomonas beringensis sp. nov. and Hyphomonas chukchiensis sp. nov., isolated from surface seawater of the Bering Sea and Chukchi Sea.</title>
        <authorList>
            <person name="Li C."/>
            <person name="Lai Q."/>
            <person name="Li G."/>
            <person name="Dong C."/>
            <person name="Wang J."/>
            <person name="Liao Y."/>
            <person name="Shao Z."/>
        </authorList>
    </citation>
    <scope>NUCLEOTIDE SEQUENCE [LARGE SCALE GENOMIC DNA]</scope>
    <source>
        <strain evidence="2 3">25B14_1</strain>
    </source>
</reference>